<dbReference type="EMBL" id="CP102846">
    <property type="protein sequence ID" value="UVF22210.1"/>
    <property type="molecule type" value="Genomic_DNA"/>
</dbReference>
<organism evidence="6 7">
    <name type="scientific">Microvirga terrae</name>
    <dbReference type="NCBI Taxonomy" id="2740529"/>
    <lineage>
        <taxon>Bacteria</taxon>
        <taxon>Pseudomonadati</taxon>
        <taxon>Pseudomonadota</taxon>
        <taxon>Alphaproteobacteria</taxon>
        <taxon>Hyphomicrobiales</taxon>
        <taxon>Methylobacteriaceae</taxon>
        <taxon>Microvirga</taxon>
    </lineage>
</organism>
<reference evidence="6" key="1">
    <citation type="submission" date="2022-08" db="EMBL/GenBank/DDBJ databases">
        <title>Microvirga terrae sp. nov., isolated from soil.</title>
        <authorList>
            <person name="Kim K.H."/>
            <person name="Seo Y.L."/>
            <person name="Kim J.M."/>
            <person name="Lee J.K."/>
            <person name="Han D.M."/>
            <person name="Jeon C.O."/>
        </authorList>
    </citation>
    <scope>NUCLEOTIDE SEQUENCE</scope>
    <source>
        <strain evidence="6">R24</strain>
        <plasmid evidence="6">pR24_1</plasmid>
    </source>
</reference>
<comment type="similarity">
    <text evidence="1">Belongs to the cysteine dioxygenase family.</text>
</comment>
<dbReference type="Proteomes" id="UP001017257">
    <property type="component" value="Plasmid pR24_1"/>
</dbReference>
<evidence type="ECO:0000256" key="4">
    <source>
        <dbReference type="ARBA" id="ARBA00023002"/>
    </source>
</evidence>
<evidence type="ECO:0000313" key="7">
    <source>
        <dbReference type="Proteomes" id="UP001017257"/>
    </source>
</evidence>
<keyword evidence="2" id="KW-0479">Metal-binding</keyword>
<dbReference type="Gene3D" id="2.60.120.10">
    <property type="entry name" value="Jelly Rolls"/>
    <property type="match status" value="1"/>
</dbReference>
<evidence type="ECO:0000313" key="6">
    <source>
        <dbReference type="EMBL" id="UVF22210.1"/>
    </source>
</evidence>
<protein>
    <submittedName>
        <fullName evidence="6">Cysteine dioxygenase family protein</fullName>
    </submittedName>
</protein>
<gene>
    <name evidence="6" type="ORF">HPT29_026315</name>
</gene>
<dbReference type="GO" id="GO:0051213">
    <property type="term" value="F:dioxygenase activity"/>
    <property type="evidence" value="ECO:0007669"/>
    <property type="project" value="UniProtKB-KW"/>
</dbReference>
<proteinExistence type="inferred from homology"/>
<dbReference type="PANTHER" id="PTHR12918">
    <property type="entry name" value="CYSTEINE DIOXYGENASE"/>
    <property type="match status" value="1"/>
</dbReference>
<keyword evidence="6" id="KW-0614">Plasmid</keyword>
<keyword evidence="7" id="KW-1185">Reference proteome</keyword>
<keyword evidence="5" id="KW-0408">Iron</keyword>
<dbReference type="InterPro" id="IPR010300">
    <property type="entry name" value="CDO_1"/>
</dbReference>
<geneLocation type="plasmid" evidence="6 7">
    <name>pR24_1</name>
</geneLocation>
<dbReference type="CDD" id="cd10548">
    <property type="entry name" value="cupin_CDO"/>
    <property type="match status" value="1"/>
</dbReference>
<dbReference type="InterPro" id="IPR014710">
    <property type="entry name" value="RmlC-like_jellyroll"/>
</dbReference>
<dbReference type="SUPFAM" id="SSF51182">
    <property type="entry name" value="RmlC-like cupins"/>
    <property type="match status" value="1"/>
</dbReference>
<dbReference type="RefSeq" id="WP_173945618.1">
    <property type="nucleotide sequence ID" value="NZ_CP102846.1"/>
</dbReference>
<accession>A0ABY5RY60</accession>
<dbReference type="PANTHER" id="PTHR12918:SF1">
    <property type="entry name" value="CYSTEINE DIOXYGENASE TYPE 1"/>
    <property type="match status" value="1"/>
</dbReference>
<evidence type="ECO:0000256" key="2">
    <source>
        <dbReference type="ARBA" id="ARBA00022723"/>
    </source>
</evidence>
<keyword evidence="4" id="KW-0560">Oxidoreductase</keyword>
<evidence type="ECO:0000256" key="3">
    <source>
        <dbReference type="ARBA" id="ARBA00022964"/>
    </source>
</evidence>
<sequence length="175" mass="19588">MMNTFASHDMPSLFEQLSKVGQTSSEAYLENAHGVLQRIVSMPDLIDGISIEPKTGAYTRTLLFGDRHISVWAMRWGPGSRTAIHDHHCSCCFGMVSGTLVERRYSAIDERRATLSQELVRPSGFVACFLPSGPNVHQMSNDYSDEAISLHIYGFDHRMHASSVHREYEAVELSV</sequence>
<keyword evidence="3 6" id="KW-0223">Dioxygenase</keyword>
<evidence type="ECO:0000256" key="5">
    <source>
        <dbReference type="ARBA" id="ARBA00023004"/>
    </source>
</evidence>
<evidence type="ECO:0000256" key="1">
    <source>
        <dbReference type="ARBA" id="ARBA00006622"/>
    </source>
</evidence>
<dbReference type="Pfam" id="PF05995">
    <property type="entry name" value="CDO_I"/>
    <property type="match status" value="1"/>
</dbReference>
<name>A0ABY5RY60_9HYPH</name>
<dbReference type="InterPro" id="IPR011051">
    <property type="entry name" value="RmlC_Cupin_sf"/>
</dbReference>